<comment type="subcellular location">
    <subcellularLocation>
        <location evidence="4">Cytoplasm</location>
        <location evidence="4">Cytoskeleton</location>
        <location evidence="4">Cilium axoneme</location>
    </subcellularLocation>
</comment>
<evidence type="ECO:0000313" key="7">
    <source>
        <dbReference type="EMBL" id="KAK2815838.1"/>
    </source>
</evidence>
<dbReference type="AlphaFoldDB" id="A0AA88LNP1"/>
<comment type="caution">
    <text evidence="7">The sequence shown here is derived from an EMBL/GenBank/DDBJ whole genome shotgun (WGS) entry which is preliminary data.</text>
</comment>
<dbReference type="PANTHER" id="PTHR19960:SF12">
    <property type="entry name" value="TEKTIN-4"/>
    <property type="match status" value="1"/>
</dbReference>
<protein>
    <recommendedName>
        <fullName evidence="4">Tektin</fullName>
    </recommendedName>
</protein>
<evidence type="ECO:0000256" key="3">
    <source>
        <dbReference type="ARBA" id="ARBA00023054"/>
    </source>
</evidence>
<proteinExistence type="inferred from homology"/>
<evidence type="ECO:0000256" key="1">
    <source>
        <dbReference type="ARBA" id="ARBA00007209"/>
    </source>
</evidence>
<evidence type="ECO:0000313" key="8">
    <source>
        <dbReference type="Proteomes" id="UP001187415"/>
    </source>
</evidence>
<comment type="similarity">
    <text evidence="1 4">Belongs to the tektin family.</text>
</comment>
<feature type="region of interest" description="Disordered" evidence="6">
    <location>
        <begin position="1"/>
        <end position="48"/>
    </location>
</feature>
<dbReference type="GO" id="GO:0036126">
    <property type="term" value="C:sperm flagellum"/>
    <property type="evidence" value="ECO:0007669"/>
    <property type="project" value="TreeGrafter"/>
</dbReference>
<gene>
    <name evidence="7" type="ORF">Q5P01_026305</name>
</gene>
<evidence type="ECO:0000256" key="2">
    <source>
        <dbReference type="ARBA" id="ARBA00022490"/>
    </source>
</evidence>
<dbReference type="Pfam" id="PF03148">
    <property type="entry name" value="Tektin"/>
    <property type="match status" value="1"/>
</dbReference>
<name>A0AA88LNP1_CHASR</name>
<feature type="compositionally biased region" description="Low complexity" evidence="6">
    <location>
        <begin position="16"/>
        <end position="40"/>
    </location>
</feature>
<sequence>MSSDVLVSRPHYDTRAVAQGAPEAPEAEPQVLPEVPQPSEAATVGQRSAKYSPAEWFSNYHSILRQASKDNHEALIVQVHSKTLSQDTEAATLKTQAEGTRLLGERLQQIYHRKCELQRHIEQLLADTEALLALKTRLEKALDATEIPYSIATDNLNCRTRRQGPDLVRDTVEEELLKEVDLIRSVQALLKRTTAQVVLQIKMNREAKQMLELDWSDKYQAYNLDDHCGRHSNMSPDTMHHPSSATMQDQVCNPSSWSKFTQDNLNKAFQEEQATDSLRRLVEHVLQDTTEDLRVQCSSVDKAFSQRCGELIEAKIQLETQLAKVLEQVGVQERNIVALQKAIHNKEAPLRVAQSRLYHRSLRPNMELCRDEPQLSLEWEVRQIDATLTSLQQQLSEARGSLSHLEESRMSLEKDINCKTYSLFIDRDKCMTHRVRYPTMSKLSGY</sequence>
<keyword evidence="8" id="KW-1185">Reference proteome</keyword>
<dbReference type="EMBL" id="JAUPFM010000022">
    <property type="protein sequence ID" value="KAK2815838.1"/>
    <property type="molecule type" value="Genomic_DNA"/>
</dbReference>
<dbReference type="GO" id="GO:0005634">
    <property type="term" value="C:nucleus"/>
    <property type="evidence" value="ECO:0007669"/>
    <property type="project" value="TreeGrafter"/>
</dbReference>
<dbReference type="GO" id="GO:0060271">
    <property type="term" value="P:cilium assembly"/>
    <property type="evidence" value="ECO:0007669"/>
    <property type="project" value="UniProtKB-UniRule"/>
</dbReference>
<dbReference type="InterPro" id="IPR048256">
    <property type="entry name" value="Tektin-like"/>
</dbReference>
<dbReference type="GO" id="GO:0005930">
    <property type="term" value="C:axoneme"/>
    <property type="evidence" value="ECO:0007669"/>
    <property type="project" value="UniProtKB-SubCell"/>
</dbReference>
<dbReference type="PANTHER" id="PTHR19960">
    <property type="entry name" value="TEKTIN"/>
    <property type="match status" value="1"/>
</dbReference>
<dbReference type="GO" id="GO:0060294">
    <property type="term" value="P:cilium movement involved in cell motility"/>
    <property type="evidence" value="ECO:0007669"/>
    <property type="project" value="UniProtKB-UniRule"/>
</dbReference>
<evidence type="ECO:0000256" key="5">
    <source>
        <dbReference type="SAM" id="Coils"/>
    </source>
</evidence>
<evidence type="ECO:0000256" key="4">
    <source>
        <dbReference type="RuleBase" id="RU367040"/>
    </source>
</evidence>
<keyword evidence="4" id="KW-0966">Cell projection</keyword>
<keyword evidence="3 5" id="KW-0175">Coiled coil</keyword>
<dbReference type="PRINTS" id="PR00511">
    <property type="entry name" value="TEKTIN"/>
</dbReference>
<keyword evidence="4" id="KW-0282">Flagellum</keyword>
<dbReference type="Proteomes" id="UP001187415">
    <property type="component" value="Unassembled WGS sequence"/>
</dbReference>
<feature type="coiled-coil region" evidence="5">
    <location>
        <begin position="388"/>
        <end position="415"/>
    </location>
</feature>
<keyword evidence="4" id="KW-0969">Cilium</keyword>
<dbReference type="InterPro" id="IPR000435">
    <property type="entry name" value="Tektins"/>
</dbReference>
<keyword evidence="2" id="KW-0963">Cytoplasm</keyword>
<reference evidence="7" key="1">
    <citation type="submission" date="2023-07" db="EMBL/GenBank/DDBJ databases">
        <title>Chromosome-level Genome Assembly of Striped Snakehead (Channa striata).</title>
        <authorList>
            <person name="Liu H."/>
        </authorList>
    </citation>
    <scope>NUCLEOTIDE SEQUENCE</scope>
    <source>
        <strain evidence="7">Gz</strain>
        <tissue evidence="7">Muscle</tissue>
    </source>
</reference>
<evidence type="ECO:0000256" key="6">
    <source>
        <dbReference type="SAM" id="MobiDB-lite"/>
    </source>
</evidence>
<dbReference type="GO" id="GO:0015630">
    <property type="term" value="C:microtubule cytoskeleton"/>
    <property type="evidence" value="ECO:0007669"/>
    <property type="project" value="UniProtKB-UniRule"/>
</dbReference>
<organism evidence="7 8">
    <name type="scientific">Channa striata</name>
    <name type="common">Snakehead murrel</name>
    <name type="synonym">Ophicephalus striatus</name>
    <dbReference type="NCBI Taxonomy" id="64152"/>
    <lineage>
        <taxon>Eukaryota</taxon>
        <taxon>Metazoa</taxon>
        <taxon>Chordata</taxon>
        <taxon>Craniata</taxon>
        <taxon>Vertebrata</taxon>
        <taxon>Euteleostomi</taxon>
        <taxon>Actinopterygii</taxon>
        <taxon>Neopterygii</taxon>
        <taxon>Teleostei</taxon>
        <taxon>Neoteleostei</taxon>
        <taxon>Acanthomorphata</taxon>
        <taxon>Anabantaria</taxon>
        <taxon>Anabantiformes</taxon>
        <taxon>Channoidei</taxon>
        <taxon>Channidae</taxon>
        <taxon>Channa</taxon>
    </lineage>
</organism>
<accession>A0AA88LNP1</accession>